<gene>
    <name evidence="1" type="ORF">FMM80_27340</name>
</gene>
<evidence type="ECO:0000313" key="1">
    <source>
        <dbReference type="EMBL" id="NDO72150.1"/>
    </source>
</evidence>
<protein>
    <submittedName>
        <fullName evidence="1">Uncharacterized protein</fullName>
    </submittedName>
</protein>
<comment type="caution">
    <text evidence="1">The sequence shown here is derived from an EMBL/GenBank/DDBJ whole genome shotgun (WGS) entry which is preliminary data.</text>
</comment>
<organism evidence="1 2">
    <name type="scientific">Schaedlerella arabinosiphila</name>
    <dbReference type="NCBI Taxonomy" id="2044587"/>
    <lineage>
        <taxon>Bacteria</taxon>
        <taxon>Bacillati</taxon>
        <taxon>Bacillota</taxon>
        <taxon>Clostridia</taxon>
        <taxon>Lachnospirales</taxon>
        <taxon>Lachnospiraceae</taxon>
        <taxon>Schaedlerella</taxon>
    </lineage>
</organism>
<sequence>MGSFLPLRGGLPAEILFPEENKLNFGFNDNFRIMDYDFYEVKCPCKHGYLARCFAGIKSAALFRIKGPSERKRKGADYMKLRTDFVTNSSSSSFIIARNENIKD</sequence>
<dbReference type="Proteomes" id="UP000474104">
    <property type="component" value="Unassembled WGS sequence"/>
</dbReference>
<dbReference type="EMBL" id="VIRB01000154">
    <property type="protein sequence ID" value="NDO72150.1"/>
    <property type="molecule type" value="Genomic_DNA"/>
</dbReference>
<reference evidence="1 2" key="1">
    <citation type="submission" date="2019-07" db="EMBL/GenBank/DDBJ databases">
        <title>Draft genome sequences of 15 bacterial species constituting the stable defined intestinal microbiota of the GM15 gnotobiotic mouse model.</title>
        <authorList>
            <person name="Elie C."/>
            <person name="Mathieu A."/>
            <person name="Saliou A."/>
            <person name="Darnaud M."/>
            <person name="Leulier F."/>
            <person name="Tamellini A."/>
        </authorList>
    </citation>
    <scope>NUCLEOTIDE SEQUENCE [LARGE SCALE GENOMIC DNA]</scope>
    <source>
        <strain evidence="2">ASF 502</strain>
    </source>
</reference>
<dbReference type="AlphaFoldDB" id="A0A9X5CCG8"/>
<accession>A0A9X5CCG8</accession>
<dbReference type="RefSeq" id="WP_157404332.1">
    <property type="nucleotide sequence ID" value="NZ_VIRB01000154.1"/>
</dbReference>
<name>A0A9X5CCG8_9FIRM</name>
<proteinExistence type="predicted"/>
<evidence type="ECO:0000313" key="2">
    <source>
        <dbReference type="Proteomes" id="UP000474104"/>
    </source>
</evidence>